<evidence type="ECO:0000313" key="1">
    <source>
        <dbReference type="EMBL" id="KAK4027463.1"/>
    </source>
</evidence>
<evidence type="ECO:0000313" key="2">
    <source>
        <dbReference type="Proteomes" id="UP001234178"/>
    </source>
</evidence>
<accession>A0ABR0AR53</accession>
<gene>
    <name evidence="1" type="ORF">OUZ56_016509</name>
</gene>
<protein>
    <submittedName>
        <fullName evidence="1">Uncharacterized protein</fullName>
    </submittedName>
</protein>
<sequence length="214" mass="24655">MITKPVSLDAARRACSDGEGPAVIGYTVRPQTIFKARKMMMGLYLPILGIRPAERCVGSRKFFDSCNHVIALYPAIPDEKPCDCSFRAIRVHVQKLFTVKHGDSALKCQRKKARFPEFYKRFLRIVNFSAINPGQVMRVRVSPFGKRHSRDRRRVIPVSMRPQIVDLRAFQTLGRTFFSETDFRECQAEMQRAGPHGPRSADFFPLLIRYQFSR</sequence>
<keyword evidence="2" id="KW-1185">Reference proteome</keyword>
<name>A0ABR0AR53_9CRUS</name>
<organism evidence="1 2">
    <name type="scientific">Daphnia magna</name>
    <dbReference type="NCBI Taxonomy" id="35525"/>
    <lineage>
        <taxon>Eukaryota</taxon>
        <taxon>Metazoa</taxon>
        <taxon>Ecdysozoa</taxon>
        <taxon>Arthropoda</taxon>
        <taxon>Crustacea</taxon>
        <taxon>Branchiopoda</taxon>
        <taxon>Diplostraca</taxon>
        <taxon>Cladocera</taxon>
        <taxon>Anomopoda</taxon>
        <taxon>Daphniidae</taxon>
        <taxon>Daphnia</taxon>
    </lineage>
</organism>
<dbReference type="EMBL" id="JAOYFB010000038">
    <property type="protein sequence ID" value="KAK4027463.1"/>
    <property type="molecule type" value="Genomic_DNA"/>
</dbReference>
<proteinExistence type="predicted"/>
<reference evidence="1 2" key="1">
    <citation type="journal article" date="2023" name="Nucleic Acids Res.">
        <title>The hologenome of Daphnia magna reveals possible DNA methylation and microbiome-mediated evolution of the host genome.</title>
        <authorList>
            <person name="Chaturvedi A."/>
            <person name="Li X."/>
            <person name="Dhandapani V."/>
            <person name="Marshall H."/>
            <person name="Kissane S."/>
            <person name="Cuenca-Cambronero M."/>
            <person name="Asole G."/>
            <person name="Calvet F."/>
            <person name="Ruiz-Romero M."/>
            <person name="Marangio P."/>
            <person name="Guigo R."/>
            <person name="Rago D."/>
            <person name="Mirbahai L."/>
            <person name="Eastwood N."/>
            <person name="Colbourne J.K."/>
            <person name="Zhou J."/>
            <person name="Mallon E."/>
            <person name="Orsini L."/>
        </authorList>
    </citation>
    <scope>NUCLEOTIDE SEQUENCE [LARGE SCALE GENOMIC DNA]</scope>
    <source>
        <strain evidence="1">LRV0_1</strain>
    </source>
</reference>
<dbReference type="Proteomes" id="UP001234178">
    <property type="component" value="Unassembled WGS sequence"/>
</dbReference>
<comment type="caution">
    <text evidence="1">The sequence shown here is derived from an EMBL/GenBank/DDBJ whole genome shotgun (WGS) entry which is preliminary data.</text>
</comment>